<evidence type="ECO:0000256" key="1">
    <source>
        <dbReference type="SAM" id="SignalP"/>
    </source>
</evidence>
<dbReference type="GeneID" id="108562963"/>
<dbReference type="Proteomes" id="UP000695000">
    <property type="component" value="Unplaced"/>
</dbReference>
<protein>
    <submittedName>
        <fullName evidence="3">Uncharacterized protein LOC108562963</fullName>
    </submittedName>
</protein>
<keyword evidence="2" id="KW-1185">Reference proteome</keyword>
<reference evidence="3" key="1">
    <citation type="submission" date="2025-08" db="UniProtKB">
        <authorList>
            <consortium name="RefSeq"/>
        </authorList>
    </citation>
    <scope>IDENTIFICATION</scope>
    <source>
        <tissue evidence="3">Whole Larva</tissue>
    </source>
</reference>
<name>A0ABM1MQW6_NICVS</name>
<feature type="chain" id="PRO_5045861441" evidence="1">
    <location>
        <begin position="21"/>
        <end position="228"/>
    </location>
</feature>
<accession>A0ABM1MQW6</accession>
<feature type="signal peptide" evidence="1">
    <location>
        <begin position="1"/>
        <end position="20"/>
    </location>
</feature>
<gene>
    <name evidence="3" type="primary">LOC108562963</name>
</gene>
<sequence>MQLPTVLVIVSLICFQDAFSQAHNADDVRQAIARFRNASNTVLEEGTQLLKSSVAEIEVLSFAVVEIGFIKINASLASTNKQVDLELNKGVYVTKCVHEARANLSSLIKNLSKLINNCGENARHEINIVNDILNYLSIDINLIIDNYYENIDVCIEYKNETCFNKLLTGINENSELYPKELSARLNLTSTSLEDIKTDLGKCIANTDDKASFETKKIVNNMSECIRGI</sequence>
<organism evidence="2 3">
    <name type="scientific">Nicrophorus vespilloides</name>
    <name type="common">Boreal carrion beetle</name>
    <dbReference type="NCBI Taxonomy" id="110193"/>
    <lineage>
        <taxon>Eukaryota</taxon>
        <taxon>Metazoa</taxon>
        <taxon>Ecdysozoa</taxon>
        <taxon>Arthropoda</taxon>
        <taxon>Hexapoda</taxon>
        <taxon>Insecta</taxon>
        <taxon>Pterygota</taxon>
        <taxon>Neoptera</taxon>
        <taxon>Endopterygota</taxon>
        <taxon>Coleoptera</taxon>
        <taxon>Polyphaga</taxon>
        <taxon>Staphyliniformia</taxon>
        <taxon>Silphidae</taxon>
        <taxon>Nicrophorinae</taxon>
        <taxon>Nicrophorus</taxon>
    </lineage>
</organism>
<evidence type="ECO:0000313" key="2">
    <source>
        <dbReference type="Proteomes" id="UP000695000"/>
    </source>
</evidence>
<proteinExistence type="predicted"/>
<keyword evidence="1" id="KW-0732">Signal</keyword>
<dbReference type="RefSeq" id="XP_017776966.1">
    <property type="nucleotide sequence ID" value="XM_017921477.1"/>
</dbReference>
<evidence type="ECO:0000313" key="3">
    <source>
        <dbReference type="RefSeq" id="XP_017776966.1"/>
    </source>
</evidence>